<dbReference type="InterPro" id="IPR008307">
    <property type="entry name" value="UCP018957"/>
</dbReference>
<dbReference type="OrthoDB" id="9808776at2"/>
<dbReference type="InterPro" id="IPR014923">
    <property type="entry name" value="DUF1802"/>
</dbReference>
<accession>A0A135L5Q9</accession>
<dbReference type="PIRSF" id="PIRSF018957">
    <property type="entry name" value="UCP018957"/>
    <property type="match status" value="1"/>
</dbReference>
<evidence type="ECO:0000313" key="2">
    <source>
        <dbReference type="Proteomes" id="UP000070352"/>
    </source>
</evidence>
<evidence type="ECO:0008006" key="3">
    <source>
        <dbReference type="Google" id="ProtNLM"/>
    </source>
</evidence>
<keyword evidence="2" id="KW-1185">Reference proteome</keyword>
<reference evidence="1 2" key="1">
    <citation type="submission" date="2016-02" db="EMBL/GenBank/DDBJ databases">
        <title>Draft Genome for Tepidibacillus decaturensis nov. sp. Strain Z9, an Anaerobic, Moderately Thermophilic and Heterotrophic Bacterium from Deep Subsurface of the Illinois Basin, USA.</title>
        <authorList>
            <person name="Dong Y."/>
            <person name="Chang J.Y."/>
            <person name="Sanford R."/>
            <person name="Fouke B.W."/>
        </authorList>
    </citation>
    <scope>NUCLEOTIDE SEQUENCE [LARGE SCALE GENOMIC DNA]</scope>
    <source>
        <strain evidence="1 2">Z9</strain>
    </source>
</reference>
<sequence length="193" mass="22855">MSRQPDQSIALKEWAVAIQALTQGDQILLLRKGGIAEEAKEFQLKENCFYLFPTYLHQKAELLKEEFQPILENIVQQWDQTNKEIPIQYFAEVVQDIEIQDDATLARLYPFHIWTENFAEARLHWKREKPLHLLIVKVYRLEQTTKILLRDEYNGCKSWISLKDEIPQMKITPVLSEEDFEQRVQLILQSINS</sequence>
<protein>
    <recommendedName>
        <fullName evidence="3">DUF1802 domain-containing protein</fullName>
    </recommendedName>
</protein>
<proteinExistence type="predicted"/>
<gene>
    <name evidence="1" type="ORF">U473_09660</name>
</gene>
<evidence type="ECO:0000313" key="1">
    <source>
        <dbReference type="EMBL" id="KXG44239.1"/>
    </source>
</evidence>
<dbReference type="Proteomes" id="UP000070352">
    <property type="component" value="Unassembled WGS sequence"/>
</dbReference>
<comment type="caution">
    <text evidence="1">The sequence shown here is derived from an EMBL/GenBank/DDBJ whole genome shotgun (WGS) entry which is preliminary data.</text>
</comment>
<dbReference type="STRING" id="1413211.U473_09660"/>
<dbReference type="EMBL" id="LSKU01000001">
    <property type="protein sequence ID" value="KXG44239.1"/>
    <property type="molecule type" value="Genomic_DNA"/>
</dbReference>
<dbReference type="RefSeq" id="WP_068725715.1">
    <property type="nucleotide sequence ID" value="NZ_LSKU01000001.1"/>
</dbReference>
<dbReference type="AlphaFoldDB" id="A0A135L5Q9"/>
<organism evidence="1 2">
    <name type="scientific">Tepidibacillus decaturensis</name>
    <dbReference type="NCBI Taxonomy" id="1413211"/>
    <lineage>
        <taxon>Bacteria</taxon>
        <taxon>Bacillati</taxon>
        <taxon>Bacillota</taxon>
        <taxon>Bacilli</taxon>
        <taxon>Bacillales</taxon>
        <taxon>Bacillaceae</taxon>
        <taxon>Tepidibacillus</taxon>
    </lineage>
</organism>
<dbReference type="Pfam" id="PF08819">
    <property type="entry name" value="DUF1802"/>
    <property type="match status" value="1"/>
</dbReference>
<name>A0A135L5Q9_9BACI</name>